<proteinExistence type="predicted"/>
<protein>
    <submittedName>
        <fullName evidence="2">Uncharacterized protein</fullName>
    </submittedName>
</protein>
<keyword evidence="1" id="KW-0472">Membrane</keyword>
<organism evidence="2 3">
    <name type="scientific">Geothermobacter hydrogeniphilus</name>
    <dbReference type="NCBI Taxonomy" id="1969733"/>
    <lineage>
        <taxon>Bacteria</taxon>
        <taxon>Pseudomonadati</taxon>
        <taxon>Thermodesulfobacteriota</taxon>
        <taxon>Desulfuromonadia</taxon>
        <taxon>Desulfuromonadales</taxon>
        <taxon>Geothermobacteraceae</taxon>
        <taxon>Geothermobacter</taxon>
    </lineage>
</organism>
<evidence type="ECO:0000313" key="3">
    <source>
        <dbReference type="Proteomes" id="UP000193136"/>
    </source>
</evidence>
<keyword evidence="1" id="KW-0812">Transmembrane</keyword>
<feature type="transmembrane region" description="Helical" evidence="1">
    <location>
        <begin position="14"/>
        <end position="35"/>
    </location>
</feature>
<evidence type="ECO:0000256" key="1">
    <source>
        <dbReference type="SAM" id="Phobius"/>
    </source>
</evidence>
<dbReference type="OrthoDB" id="5401987at2"/>
<gene>
    <name evidence="2" type="ORF">B5V00_11505</name>
</gene>
<keyword evidence="3" id="KW-1185">Reference proteome</keyword>
<keyword evidence="1" id="KW-1133">Transmembrane helix</keyword>
<comment type="caution">
    <text evidence="2">The sequence shown here is derived from an EMBL/GenBank/DDBJ whole genome shotgun (WGS) entry which is preliminary data.</text>
</comment>
<sequence length="155" mass="17935">MWQKALTVISGERYTVLFALHMGGLYLLPGLFGGYPWRPTPAWFFIFLTLSYLMAVLFRSCYRTRTEHLAGLPDRMEPPWLFKLIVFCIEWVKAIAGAVLVIWWIGGLLFIHDFFSQYSLIIPWLVSLLHSILIYLLAQLNQSLFDLISFGATQD</sequence>
<dbReference type="Proteomes" id="UP000193136">
    <property type="component" value="Unassembled WGS sequence"/>
</dbReference>
<dbReference type="EMBL" id="NAAD01000014">
    <property type="protein sequence ID" value="ORJ58720.1"/>
    <property type="molecule type" value="Genomic_DNA"/>
</dbReference>
<feature type="transmembrane region" description="Helical" evidence="1">
    <location>
        <begin position="80"/>
        <end position="106"/>
    </location>
</feature>
<dbReference type="RefSeq" id="WP_085010949.1">
    <property type="nucleotide sequence ID" value="NZ_NAAD01000014.1"/>
</dbReference>
<accession>A0A1X0Y0L3</accession>
<evidence type="ECO:0000313" key="2">
    <source>
        <dbReference type="EMBL" id="ORJ58720.1"/>
    </source>
</evidence>
<feature type="transmembrane region" description="Helical" evidence="1">
    <location>
        <begin position="118"/>
        <end position="138"/>
    </location>
</feature>
<reference evidence="2 3" key="1">
    <citation type="submission" date="2017-03" db="EMBL/GenBank/DDBJ databases">
        <title>Genome sequence of Geothermobacter sp. EPR-M, Deep-Sea Iron Reducer.</title>
        <authorList>
            <person name="Tully B."/>
            <person name="Savalia P."/>
            <person name="Abuyen K."/>
            <person name="Baughan C."/>
            <person name="Romero E."/>
            <person name="Ronkowski C."/>
            <person name="Torres B."/>
            <person name="Tremblay J."/>
            <person name="Trujillo A."/>
            <person name="Tyler M."/>
            <person name="Perez-Rodriguez I."/>
            <person name="Amend J."/>
        </authorList>
    </citation>
    <scope>NUCLEOTIDE SEQUENCE [LARGE SCALE GENOMIC DNA]</scope>
    <source>
        <strain evidence="2 3">EPR-M</strain>
    </source>
</reference>
<feature type="transmembrane region" description="Helical" evidence="1">
    <location>
        <begin position="41"/>
        <end position="59"/>
    </location>
</feature>
<dbReference type="AlphaFoldDB" id="A0A1X0Y0L3"/>
<name>A0A1X0Y0L3_9BACT</name>